<gene>
    <name evidence="2" type="ORF">E2C01_102203</name>
</gene>
<keyword evidence="3" id="KW-1185">Reference proteome</keyword>
<proteinExistence type="predicted"/>
<protein>
    <submittedName>
        <fullName evidence="2">Uncharacterized protein</fullName>
    </submittedName>
</protein>
<organism evidence="2 3">
    <name type="scientific">Portunus trituberculatus</name>
    <name type="common">Swimming crab</name>
    <name type="synonym">Neptunus trituberculatus</name>
    <dbReference type="NCBI Taxonomy" id="210409"/>
    <lineage>
        <taxon>Eukaryota</taxon>
        <taxon>Metazoa</taxon>
        <taxon>Ecdysozoa</taxon>
        <taxon>Arthropoda</taxon>
        <taxon>Crustacea</taxon>
        <taxon>Multicrustacea</taxon>
        <taxon>Malacostraca</taxon>
        <taxon>Eumalacostraca</taxon>
        <taxon>Eucarida</taxon>
        <taxon>Decapoda</taxon>
        <taxon>Pleocyemata</taxon>
        <taxon>Brachyura</taxon>
        <taxon>Eubrachyura</taxon>
        <taxon>Portunoidea</taxon>
        <taxon>Portunidae</taxon>
        <taxon>Portuninae</taxon>
        <taxon>Portunus</taxon>
    </lineage>
</organism>
<dbReference type="AlphaFoldDB" id="A0A5B7KHR4"/>
<evidence type="ECO:0000256" key="1">
    <source>
        <dbReference type="SAM" id="MobiDB-lite"/>
    </source>
</evidence>
<comment type="caution">
    <text evidence="2">The sequence shown here is derived from an EMBL/GenBank/DDBJ whole genome shotgun (WGS) entry which is preliminary data.</text>
</comment>
<name>A0A5B7KHR4_PORTR</name>
<accession>A0A5B7KHR4</accession>
<feature type="compositionally biased region" description="Basic residues" evidence="1">
    <location>
        <begin position="1"/>
        <end position="18"/>
    </location>
</feature>
<feature type="region of interest" description="Disordered" evidence="1">
    <location>
        <begin position="1"/>
        <end position="35"/>
    </location>
</feature>
<evidence type="ECO:0000313" key="3">
    <source>
        <dbReference type="Proteomes" id="UP000324222"/>
    </source>
</evidence>
<sequence>MKLRKRNDKRERKNRRRERRNEGGRQGGRRPRQTWPRIIDVAAENLRQMKRLREFIHKKLGVEFRFPDDDINPVQREHL</sequence>
<reference evidence="2 3" key="1">
    <citation type="submission" date="2019-05" db="EMBL/GenBank/DDBJ databases">
        <title>Another draft genome of Portunus trituberculatus and its Hox gene families provides insights of decapod evolution.</title>
        <authorList>
            <person name="Jeong J.-H."/>
            <person name="Song I."/>
            <person name="Kim S."/>
            <person name="Choi T."/>
            <person name="Kim D."/>
            <person name="Ryu S."/>
            <person name="Kim W."/>
        </authorList>
    </citation>
    <scope>NUCLEOTIDE SEQUENCE [LARGE SCALE GENOMIC DNA]</scope>
    <source>
        <tissue evidence="2">Muscle</tissue>
    </source>
</reference>
<dbReference type="Proteomes" id="UP000324222">
    <property type="component" value="Unassembled WGS sequence"/>
</dbReference>
<dbReference type="EMBL" id="VSRR010150967">
    <property type="protein sequence ID" value="MPD06394.1"/>
    <property type="molecule type" value="Genomic_DNA"/>
</dbReference>
<evidence type="ECO:0000313" key="2">
    <source>
        <dbReference type="EMBL" id="MPD06394.1"/>
    </source>
</evidence>